<proteinExistence type="predicted"/>
<dbReference type="AlphaFoldDB" id="A0A250IUC4"/>
<name>A0A250IUC4_9BACT</name>
<sequence>MRPRKSTLFVSTSSMRKRKGRSTTYGSGMDVTEPTTAVAAAASVPCSSTAMKA</sequence>
<feature type="region of interest" description="Disordered" evidence="1">
    <location>
        <begin position="1"/>
        <end position="30"/>
    </location>
</feature>
<dbReference type="EMBL" id="CP022098">
    <property type="protein sequence ID" value="ATB34842.1"/>
    <property type="molecule type" value="Genomic_DNA"/>
</dbReference>
<gene>
    <name evidence="2" type="ORF">CYFUS_000249</name>
</gene>
<evidence type="ECO:0000256" key="1">
    <source>
        <dbReference type="SAM" id="MobiDB-lite"/>
    </source>
</evidence>
<dbReference type="Proteomes" id="UP000217257">
    <property type="component" value="Chromosome"/>
</dbReference>
<organism evidence="2 3">
    <name type="scientific">Cystobacter fuscus</name>
    <dbReference type="NCBI Taxonomy" id="43"/>
    <lineage>
        <taxon>Bacteria</taxon>
        <taxon>Pseudomonadati</taxon>
        <taxon>Myxococcota</taxon>
        <taxon>Myxococcia</taxon>
        <taxon>Myxococcales</taxon>
        <taxon>Cystobacterineae</taxon>
        <taxon>Archangiaceae</taxon>
        <taxon>Cystobacter</taxon>
    </lineage>
</organism>
<accession>A0A250IUC4</accession>
<protein>
    <submittedName>
        <fullName evidence="2">Uncharacterized protein</fullName>
    </submittedName>
</protein>
<evidence type="ECO:0000313" key="2">
    <source>
        <dbReference type="EMBL" id="ATB34842.1"/>
    </source>
</evidence>
<dbReference type="KEGG" id="cfus:CYFUS_000249"/>
<evidence type="ECO:0000313" key="3">
    <source>
        <dbReference type="Proteomes" id="UP000217257"/>
    </source>
</evidence>
<reference evidence="2 3" key="1">
    <citation type="submission" date="2017-06" db="EMBL/GenBank/DDBJ databases">
        <title>Sequencing and comparative analysis of myxobacterial genomes.</title>
        <authorList>
            <person name="Rupp O."/>
            <person name="Goesmann A."/>
            <person name="Sogaard-Andersen L."/>
        </authorList>
    </citation>
    <scope>NUCLEOTIDE SEQUENCE [LARGE SCALE GENOMIC DNA]</scope>
    <source>
        <strain evidence="2 3">DSM 52655</strain>
    </source>
</reference>